<dbReference type="EMBL" id="CP043505">
    <property type="protein sequence ID" value="QEO15509.1"/>
    <property type="molecule type" value="Genomic_DNA"/>
</dbReference>
<evidence type="ECO:0000313" key="3">
    <source>
        <dbReference type="Proteomes" id="UP000324678"/>
    </source>
</evidence>
<keyword evidence="3" id="KW-1185">Reference proteome</keyword>
<name>A0A5C1YK06_9MICO</name>
<evidence type="ECO:0000313" key="2">
    <source>
        <dbReference type="EMBL" id="QEO15509.1"/>
    </source>
</evidence>
<evidence type="ECO:0000256" key="1">
    <source>
        <dbReference type="SAM" id="Phobius"/>
    </source>
</evidence>
<keyword evidence="1" id="KW-0472">Membrane</keyword>
<reference evidence="2 3" key="1">
    <citation type="submission" date="2019-09" db="EMBL/GenBank/DDBJ databases">
        <title>Genome sequencing of strain KACC 19306.</title>
        <authorList>
            <person name="Heo J."/>
            <person name="Kim S.-J."/>
            <person name="Kim J.-S."/>
            <person name="Hong S.-B."/>
            <person name="Kwon S.-W."/>
        </authorList>
    </citation>
    <scope>NUCLEOTIDE SEQUENCE [LARGE SCALE GENOMIC DNA]</scope>
    <source>
        <strain evidence="2 3">KACC 19306</strain>
    </source>
</reference>
<protein>
    <submittedName>
        <fullName evidence="2">Uncharacterized protein</fullName>
    </submittedName>
</protein>
<dbReference type="AlphaFoldDB" id="A0A5C1YK06"/>
<dbReference type="RefSeq" id="WP_149161523.1">
    <property type="nucleotide sequence ID" value="NZ_CP043505.1"/>
</dbReference>
<sequence length="78" mass="8281">MDAGLIFAFIWSVLAIGWGALLVVKRDDLAKGSRQQESKGLGATRRWSLSARAVGWVGVVFLLVGVVTLVLGIVGATR</sequence>
<feature type="transmembrane region" description="Helical" evidence="1">
    <location>
        <begin position="6"/>
        <end position="24"/>
    </location>
</feature>
<proteinExistence type="predicted"/>
<organism evidence="2 3">
    <name type="scientific">Agromyces intestinalis</name>
    <dbReference type="NCBI Taxonomy" id="2592652"/>
    <lineage>
        <taxon>Bacteria</taxon>
        <taxon>Bacillati</taxon>
        <taxon>Actinomycetota</taxon>
        <taxon>Actinomycetes</taxon>
        <taxon>Micrococcales</taxon>
        <taxon>Microbacteriaceae</taxon>
        <taxon>Agromyces</taxon>
    </lineage>
</organism>
<dbReference type="KEGG" id="ail:FLP10_14525"/>
<accession>A0A5C1YK06</accession>
<keyword evidence="1" id="KW-1133">Transmembrane helix</keyword>
<dbReference type="Proteomes" id="UP000324678">
    <property type="component" value="Chromosome"/>
</dbReference>
<feature type="transmembrane region" description="Helical" evidence="1">
    <location>
        <begin position="53"/>
        <end position="76"/>
    </location>
</feature>
<keyword evidence="1" id="KW-0812">Transmembrane</keyword>
<gene>
    <name evidence="2" type="ORF">FLP10_14525</name>
</gene>